<dbReference type="GO" id="GO:0005840">
    <property type="term" value="C:ribosome"/>
    <property type="evidence" value="ECO:0007669"/>
    <property type="project" value="UniProtKB-KW"/>
</dbReference>
<dbReference type="Pfam" id="PF00471">
    <property type="entry name" value="Ribosomal_L33"/>
    <property type="match status" value="1"/>
</dbReference>
<keyword evidence="7" id="KW-1185">Reference proteome</keyword>
<evidence type="ECO:0000313" key="7">
    <source>
        <dbReference type="Proteomes" id="UP000006691"/>
    </source>
</evidence>
<dbReference type="KEGG" id="siv:SSIL_0197"/>
<gene>
    <name evidence="5 6" type="primary">rpmG</name>
    <name evidence="6" type="ordered locus">SSIL_0197</name>
</gene>
<evidence type="ECO:0000256" key="5">
    <source>
        <dbReference type="HAMAP-Rule" id="MF_00294"/>
    </source>
</evidence>
<dbReference type="AlphaFoldDB" id="F2F3B7"/>
<dbReference type="Proteomes" id="UP000006691">
    <property type="component" value="Chromosome"/>
</dbReference>
<sequence>MLVFKGQTAEKVINMAKKVVLSCEKCGSRNYSVPKKEGASERLELKKFCSHCNEHTMHKQTL</sequence>
<keyword evidence="2 5" id="KW-0689">Ribosomal protein</keyword>
<dbReference type="InterPro" id="IPR001705">
    <property type="entry name" value="Ribosomal_bL33"/>
</dbReference>
<dbReference type="NCBIfam" id="TIGR01023">
    <property type="entry name" value="rpmG_bact"/>
    <property type="match status" value="1"/>
</dbReference>
<organism evidence="6 7">
    <name type="scientific">Solibacillus silvestris (strain StLB046)</name>
    <name type="common">Bacillus silvestris</name>
    <dbReference type="NCBI Taxonomy" id="1002809"/>
    <lineage>
        <taxon>Bacteria</taxon>
        <taxon>Bacillati</taxon>
        <taxon>Bacillota</taxon>
        <taxon>Bacilli</taxon>
        <taxon>Bacillales</taxon>
        <taxon>Caryophanaceae</taxon>
        <taxon>Solibacillus</taxon>
    </lineage>
</organism>
<dbReference type="HAMAP" id="MF_00294">
    <property type="entry name" value="Ribosomal_bL33"/>
    <property type="match status" value="1"/>
</dbReference>
<dbReference type="GO" id="GO:0003735">
    <property type="term" value="F:structural constituent of ribosome"/>
    <property type="evidence" value="ECO:0007669"/>
    <property type="project" value="InterPro"/>
</dbReference>
<comment type="similarity">
    <text evidence="1 5">Belongs to the bacterial ribosomal protein bL33 family.</text>
</comment>
<dbReference type="EMBL" id="AP012157">
    <property type="protein sequence ID" value="BAK14620.1"/>
    <property type="molecule type" value="Genomic_DNA"/>
</dbReference>
<dbReference type="STRING" id="1002809.SSIL_0197"/>
<evidence type="ECO:0000256" key="1">
    <source>
        <dbReference type="ARBA" id="ARBA00007596"/>
    </source>
</evidence>
<dbReference type="GO" id="GO:0006412">
    <property type="term" value="P:translation"/>
    <property type="evidence" value="ECO:0007669"/>
    <property type="project" value="UniProtKB-UniRule"/>
</dbReference>
<evidence type="ECO:0000256" key="4">
    <source>
        <dbReference type="ARBA" id="ARBA00035176"/>
    </source>
</evidence>
<dbReference type="PROSITE" id="PS00582">
    <property type="entry name" value="RIBOSOMAL_L33"/>
    <property type="match status" value="1"/>
</dbReference>
<dbReference type="Gene3D" id="2.20.28.120">
    <property type="entry name" value="Ribosomal protein L33"/>
    <property type="match status" value="1"/>
</dbReference>
<dbReference type="GO" id="GO:0005737">
    <property type="term" value="C:cytoplasm"/>
    <property type="evidence" value="ECO:0007669"/>
    <property type="project" value="UniProtKB-ARBA"/>
</dbReference>
<dbReference type="InterPro" id="IPR038584">
    <property type="entry name" value="Ribosomal_bL33_sf"/>
</dbReference>
<accession>F2F3B7</accession>
<evidence type="ECO:0000256" key="3">
    <source>
        <dbReference type="ARBA" id="ARBA00023274"/>
    </source>
</evidence>
<name>F2F3B7_SOLSS</name>
<dbReference type="NCBIfam" id="NF001764">
    <property type="entry name" value="PRK00504.1"/>
    <property type="match status" value="1"/>
</dbReference>
<protein>
    <recommendedName>
        <fullName evidence="4 5">Large ribosomal subunit protein bL33</fullName>
    </recommendedName>
</protein>
<dbReference type="InterPro" id="IPR011332">
    <property type="entry name" value="Ribosomal_zn-bd"/>
</dbReference>
<dbReference type="InterPro" id="IPR018264">
    <property type="entry name" value="Ribosomal_bL33_CS"/>
</dbReference>
<keyword evidence="3 5" id="KW-0687">Ribonucleoprotein</keyword>
<reference evidence="7" key="1">
    <citation type="submission" date="2011-04" db="EMBL/GenBank/DDBJ databases">
        <title>Genome sequence of Solibacillus silvestris StLB046.</title>
        <authorList>
            <person name="Morohoshi T."/>
            <person name="Someya N."/>
            <person name="Ikeda T."/>
        </authorList>
    </citation>
    <scope>NUCLEOTIDE SEQUENCE [LARGE SCALE GENOMIC DNA]</scope>
    <source>
        <strain evidence="7">StLB046</strain>
    </source>
</reference>
<dbReference type="eggNOG" id="COG0267">
    <property type="taxonomic scope" value="Bacteria"/>
</dbReference>
<dbReference type="PATRIC" id="fig|1002809.3.peg.199"/>
<dbReference type="HOGENOM" id="CLU_190949_0_1_9"/>
<evidence type="ECO:0000256" key="2">
    <source>
        <dbReference type="ARBA" id="ARBA00022980"/>
    </source>
</evidence>
<dbReference type="GO" id="GO:1990904">
    <property type="term" value="C:ribonucleoprotein complex"/>
    <property type="evidence" value="ECO:0007669"/>
    <property type="project" value="UniProtKB-KW"/>
</dbReference>
<reference evidence="6 7" key="2">
    <citation type="journal article" date="2012" name="J. Biosci. Bioeng.">
        <title>Complete genome sequence and characterization of the N-acylhomoserine lactone-degrading gene of the potato leaf-associated Solibacillus silvestris.</title>
        <authorList>
            <person name="Morohoshi T."/>
            <person name="Tominaga Y."/>
            <person name="Someya N."/>
            <person name="Ikeda T."/>
        </authorList>
    </citation>
    <scope>NUCLEOTIDE SEQUENCE [LARGE SCALE GENOMIC DNA]</scope>
    <source>
        <strain evidence="6 7">StLB046</strain>
    </source>
</reference>
<evidence type="ECO:0000313" key="6">
    <source>
        <dbReference type="EMBL" id="BAK14620.1"/>
    </source>
</evidence>
<dbReference type="SUPFAM" id="SSF57829">
    <property type="entry name" value="Zn-binding ribosomal proteins"/>
    <property type="match status" value="1"/>
</dbReference>
<proteinExistence type="inferred from homology"/>